<keyword evidence="3 5" id="KW-1133">Transmembrane helix</keyword>
<keyword evidence="8" id="KW-1185">Reference proteome</keyword>
<feature type="domain" description="Translocation and assembly module TamB C-terminal" evidence="6">
    <location>
        <begin position="984"/>
        <end position="1327"/>
    </location>
</feature>
<keyword evidence="4 5" id="KW-0472">Membrane</keyword>
<dbReference type="EMBL" id="JAVDXV010000013">
    <property type="protein sequence ID" value="MDR7336041.1"/>
    <property type="molecule type" value="Genomic_DNA"/>
</dbReference>
<protein>
    <submittedName>
        <fullName evidence="7">Translocation and assembly module TamB</fullName>
    </submittedName>
</protein>
<evidence type="ECO:0000256" key="5">
    <source>
        <dbReference type="SAM" id="Phobius"/>
    </source>
</evidence>
<dbReference type="InterPro" id="IPR007452">
    <property type="entry name" value="TamB_C"/>
</dbReference>
<accession>A0ABU2AFR9</accession>
<proteinExistence type="predicted"/>
<reference evidence="7 8" key="1">
    <citation type="submission" date="2023-07" db="EMBL/GenBank/DDBJ databases">
        <title>Sorghum-associated microbial communities from plants grown in Nebraska, USA.</title>
        <authorList>
            <person name="Schachtman D."/>
        </authorList>
    </citation>
    <scope>NUCLEOTIDE SEQUENCE [LARGE SCALE GENOMIC DNA]</scope>
    <source>
        <strain evidence="7 8">BE316</strain>
    </source>
</reference>
<gene>
    <name evidence="7" type="ORF">J2X21_005211</name>
</gene>
<evidence type="ECO:0000256" key="4">
    <source>
        <dbReference type="ARBA" id="ARBA00023136"/>
    </source>
</evidence>
<evidence type="ECO:0000256" key="2">
    <source>
        <dbReference type="ARBA" id="ARBA00022692"/>
    </source>
</evidence>
<dbReference type="Pfam" id="PF04357">
    <property type="entry name" value="TamB"/>
    <property type="match status" value="1"/>
</dbReference>
<evidence type="ECO:0000256" key="1">
    <source>
        <dbReference type="ARBA" id="ARBA00004167"/>
    </source>
</evidence>
<evidence type="ECO:0000259" key="6">
    <source>
        <dbReference type="Pfam" id="PF04357"/>
    </source>
</evidence>
<comment type="caution">
    <text evidence="7">The sequence shown here is derived from an EMBL/GenBank/DDBJ whole genome shotgun (WGS) entry which is preliminary data.</text>
</comment>
<comment type="subcellular location">
    <subcellularLocation>
        <location evidence="1">Membrane</location>
        <topology evidence="1">Single-pass membrane protein</topology>
    </subcellularLocation>
</comment>
<evidence type="ECO:0000256" key="3">
    <source>
        <dbReference type="ARBA" id="ARBA00022989"/>
    </source>
</evidence>
<dbReference type="PANTHER" id="PTHR36985">
    <property type="entry name" value="TRANSLOCATION AND ASSEMBLY MODULE SUBUNIT TAMB"/>
    <property type="match status" value="1"/>
</dbReference>
<dbReference type="RefSeq" id="WP_310333042.1">
    <property type="nucleotide sequence ID" value="NZ_JAVDXV010000013.1"/>
</dbReference>
<evidence type="ECO:0000313" key="7">
    <source>
        <dbReference type="EMBL" id="MDR7336041.1"/>
    </source>
</evidence>
<name>A0ABU2AFR9_9BURK</name>
<keyword evidence="2 5" id="KW-0812">Transmembrane</keyword>
<dbReference type="PANTHER" id="PTHR36985:SF1">
    <property type="entry name" value="TRANSLOCATION AND ASSEMBLY MODULE SUBUNIT TAMB"/>
    <property type="match status" value="1"/>
</dbReference>
<feature type="transmembrane region" description="Helical" evidence="5">
    <location>
        <begin position="7"/>
        <end position="30"/>
    </location>
</feature>
<organism evidence="7 8">
    <name type="scientific">Roseateles asaccharophilus</name>
    <dbReference type="NCBI Taxonomy" id="582607"/>
    <lineage>
        <taxon>Bacteria</taxon>
        <taxon>Pseudomonadati</taxon>
        <taxon>Pseudomonadota</taxon>
        <taxon>Betaproteobacteria</taxon>
        <taxon>Burkholderiales</taxon>
        <taxon>Sphaerotilaceae</taxon>
        <taxon>Roseateles</taxon>
    </lineage>
</organism>
<evidence type="ECO:0000313" key="8">
    <source>
        <dbReference type="Proteomes" id="UP001180825"/>
    </source>
</evidence>
<dbReference type="Proteomes" id="UP001180825">
    <property type="component" value="Unassembled WGS sequence"/>
</dbReference>
<sequence length="1328" mass="141482">MRRSLRVLRATLIGVVALVVVLAAFVAWLLQRPSGGAWLLSHVPGVQVEAPEGSLAGDFRAKRLLLTWAGGTAELRGLRWSGLGASFGNRELRASTLQVDEILVRTQPSTSPLVAPQDLSLPVGVHIGRMQVGSLSWAADQPPLRELDAEVRLPRHGTHHVKLKMARWQHLLVNGEAKVDSVAPLQTEASFSIQQHEATELPWVAVAAARGPLAQLAAKAELEAAQQKLKAEGQIRPFAPWPVTRLQLQADRFDLAALSALAPGLPRTALTGQAQLNAPARDAEATLQADLVNANPGRWDQGALPVHKLALAVAGRPDQLTSLRLTQLDAQVAGGGRVQGQGKREADGRWQLEARVQGLRPEALDARATPARLDGPLSVSGGPKQPLQAQLDLRGTLEQRPLRLQARVQGRLHDRGSSWQIEEARLTSGDAQLQASGRIDATEPPKGKTQLAAKLQAQLRQFDPHLLWRGEPGSAWARLPGPTRLNADATLDVRGSDADTATGSADATLLPGQFGGLPLDGRVQLSRARATEPAAFDINARLGSNRVQAQGNAKPDAVAAKLKLQAAKLAELNPLLALFKQGPIAGSVEGDGDVSLLRVKPQALGKLAPKTMPAAVWQLGGSGNATLKGFSANDIAVDNAKARWSLPLPGEGGDAPLALQLEAGGVRQPQVQLKLVKLDLQGRRSAHELKLQLAGRVPRESQDLNLGATLQAQGGWDGRAWSGRIAKLDIAPLRPNTPAALAASNVALRVGLDDAGINVTAQPGRAEVGGAFVRWQALSWQGGAKPVGRAELQLEDLAVAPLLARWQPDFGWGGDLRVTGHASLLLNDKLTAELLLERQGGDLRVTDEFGTRALGLTDLRLAVNVNDGVWTIAQGFAGRDLGSFGGAITLRPAGLLPDAQTPVQGVLQANVEQLATWGAWVPAGWRLAGRASAQLQLAGRAGAPELNGHIEADGLALRHLLYGVDFTEGRFALDLKGQHAELTRLEAKGGDGWLRASGRAELGAKPAAHIELKADKLRVLSRVDRRIVASGEATLDLDDKGLNLAGKLRADEGLIDFTRGDAPALADDVTVLRGARDAAPKDPTAPPAPKAARNSTVNIALDFGRDFKVRGRGLATTLRGQLAITQKDGNPLRVTGKLDADGGQYAAYGQKLDIERGDITFTGSLDNPSLDLLAVRPNLDVRVGVYVGGTALSPRVSLHSEPEMSDTDKLSWLLLGRAPDGLGRTDTALLQRAAVALLSGEGEGATGRALRQLGLDELSLSQSDDDTRATIVRLGKQISRRFYVGYERSLNETSGSWQLIYRIAQRFTLRAQTGDNTALDLIWQWKWN</sequence>